<organism evidence="2 3">
    <name type="scientific">Pseudoalteromonas denitrificans DSM 6059</name>
    <dbReference type="NCBI Taxonomy" id="1123010"/>
    <lineage>
        <taxon>Bacteria</taxon>
        <taxon>Pseudomonadati</taxon>
        <taxon>Pseudomonadota</taxon>
        <taxon>Gammaproteobacteria</taxon>
        <taxon>Alteromonadales</taxon>
        <taxon>Pseudoalteromonadaceae</taxon>
        <taxon>Pseudoalteromonas</taxon>
    </lineage>
</organism>
<evidence type="ECO:0000313" key="3">
    <source>
        <dbReference type="Proteomes" id="UP000198862"/>
    </source>
</evidence>
<dbReference type="OrthoDB" id="9784953at2"/>
<feature type="domain" description="HDOD" evidence="1">
    <location>
        <begin position="19"/>
        <end position="214"/>
    </location>
</feature>
<reference evidence="2 3" key="1">
    <citation type="submission" date="2016-10" db="EMBL/GenBank/DDBJ databases">
        <authorList>
            <person name="de Groot N.N."/>
        </authorList>
    </citation>
    <scope>NUCLEOTIDE SEQUENCE [LARGE SCALE GENOMIC DNA]</scope>
    <source>
        <strain evidence="2 3">DSM 6059</strain>
    </source>
</reference>
<name>A0A1I1DV77_9GAMM</name>
<sequence length="290" mass="32592">MPLILNMSKIDNALEGFTIPPRPDMLQQVQNEVEKAEPDLKSISQYINQDIGIAGFTLKVVNSPLFSLPRKISTIEHACMFLGLNRLIKLVNSIVLRFTLSAGNEEIFTEKLWNSSMKIGNASLILSQHFDLGKDFSDDCYTAGLFHNAGMALIFSQSSEYPKLLRQAYIESAIIGEFEEEKFETSHEVLGFLIAQSWGLNTEISNVIAYHHSPNIMLATGEASEKQMFAILKLAEHMTNATEILTGVNPDNEWERFSTQILDVLNLEDFNLLDLGEVLFEAGIDNIYHM</sequence>
<dbReference type="Gene3D" id="1.10.3210.10">
    <property type="entry name" value="Hypothetical protein af1432"/>
    <property type="match status" value="1"/>
</dbReference>
<accession>A0A1I1DV77</accession>
<dbReference type="Pfam" id="PF08668">
    <property type="entry name" value="HDOD"/>
    <property type="match status" value="1"/>
</dbReference>
<dbReference type="PANTHER" id="PTHR33525:SF6">
    <property type="entry name" value="HDOD DOMAIN-CONTAINING PROTEIN"/>
    <property type="match status" value="1"/>
</dbReference>
<evidence type="ECO:0000313" key="2">
    <source>
        <dbReference type="EMBL" id="SFB78865.1"/>
    </source>
</evidence>
<dbReference type="STRING" id="1123010.SAMN02745724_00080"/>
<gene>
    <name evidence="2" type="ORF">SAMN02745724_00080</name>
</gene>
<dbReference type="SUPFAM" id="SSF109604">
    <property type="entry name" value="HD-domain/PDEase-like"/>
    <property type="match status" value="1"/>
</dbReference>
<keyword evidence="3" id="KW-1185">Reference proteome</keyword>
<dbReference type="EMBL" id="FOLO01000001">
    <property type="protein sequence ID" value="SFB78865.1"/>
    <property type="molecule type" value="Genomic_DNA"/>
</dbReference>
<evidence type="ECO:0000259" key="1">
    <source>
        <dbReference type="PROSITE" id="PS51833"/>
    </source>
</evidence>
<dbReference type="RefSeq" id="WP_091978719.1">
    <property type="nucleotide sequence ID" value="NZ_FOLO01000001.1"/>
</dbReference>
<protein>
    <submittedName>
        <fullName evidence="2">HD-like signal output (HDOD) domain, no enzymatic activity</fullName>
    </submittedName>
</protein>
<dbReference type="Proteomes" id="UP000198862">
    <property type="component" value="Unassembled WGS sequence"/>
</dbReference>
<proteinExistence type="predicted"/>
<dbReference type="InterPro" id="IPR052340">
    <property type="entry name" value="RNase_Y/CdgJ"/>
</dbReference>
<dbReference type="PANTHER" id="PTHR33525">
    <property type="match status" value="1"/>
</dbReference>
<dbReference type="InterPro" id="IPR013976">
    <property type="entry name" value="HDOD"/>
</dbReference>
<dbReference type="AlphaFoldDB" id="A0A1I1DV77"/>
<dbReference type="PROSITE" id="PS51833">
    <property type="entry name" value="HDOD"/>
    <property type="match status" value="1"/>
</dbReference>